<dbReference type="InterPro" id="IPR001851">
    <property type="entry name" value="ABC_transp_permease"/>
</dbReference>
<evidence type="ECO:0000256" key="5">
    <source>
        <dbReference type="ARBA" id="ARBA00023136"/>
    </source>
</evidence>
<dbReference type="GeneID" id="83056615"/>
<dbReference type="PANTHER" id="PTHR30482">
    <property type="entry name" value="HIGH-AFFINITY BRANCHED-CHAIN AMINO ACID TRANSPORT SYSTEM PERMEASE"/>
    <property type="match status" value="1"/>
</dbReference>
<keyword evidence="2" id="KW-1003">Cell membrane</keyword>
<dbReference type="CDD" id="cd06581">
    <property type="entry name" value="TM_PBP1_LivM_like"/>
    <property type="match status" value="1"/>
</dbReference>
<dbReference type="STRING" id="1197717.BED41_01970"/>
<dbReference type="KEGG" id="cpor:BED41_01970"/>
<gene>
    <name evidence="6" type="ORF">BED41_01970</name>
</gene>
<dbReference type="InterPro" id="IPR043428">
    <property type="entry name" value="LivM-like"/>
</dbReference>
<dbReference type="OrthoDB" id="9789927at2"/>
<organism evidence="6 7">
    <name type="scientific">Cloacibacillus porcorum</name>
    <dbReference type="NCBI Taxonomy" id="1197717"/>
    <lineage>
        <taxon>Bacteria</taxon>
        <taxon>Thermotogati</taxon>
        <taxon>Synergistota</taxon>
        <taxon>Synergistia</taxon>
        <taxon>Synergistales</taxon>
        <taxon>Synergistaceae</taxon>
        <taxon>Cloacibacillus</taxon>
    </lineage>
</organism>
<dbReference type="AlphaFoldDB" id="A0A1B2I1Z9"/>
<proteinExistence type="predicted"/>
<dbReference type="PANTHER" id="PTHR30482:SF20">
    <property type="entry name" value="HIGH-AFFINITY BRANCHED-CHAIN AMINO ACID TRANSPORT SYSTEM PERMEASE PROTEIN LIVM"/>
    <property type="match status" value="1"/>
</dbReference>
<keyword evidence="3" id="KW-0812">Transmembrane</keyword>
<keyword evidence="7" id="KW-1185">Reference proteome</keyword>
<dbReference type="GO" id="GO:0015658">
    <property type="term" value="F:branched-chain amino acid transmembrane transporter activity"/>
    <property type="evidence" value="ECO:0007669"/>
    <property type="project" value="InterPro"/>
</dbReference>
<dbReference type="Pfam" id="PF02653">
    <property type="entry name" value="BPD_transp_2"/>
    <property type="match status" value="1"/>
</dbReference>
<evidence type="ECO:0000256" key="1">
    <source>
        <dbReference type="ARBA" id="ARBA00004651"/>
    </source>
</evidence>
<accession>A0A1B2I1Z9</accession>
<keyword evidence="5" id="KW-0472">Membrane</keyword>
<dbReference type="RefSeq" id="WP_066742422.1">
    <property type="nucleotide sequence ID" value="NZ_CALCLR010000114.1"/>
</dbReference>
<sequence>MNKTTKYLLILAAVLVLLILPHLFTMDYYLHIFVMSEIYAVLALSLALIVGFSGQVSMGHAAFYGIGAYISAILSTRFGLSFWITFWLSGIAAGIVSYIIGKLVLRLKGHVLAITTAFFCVLVNVIMVNWIPVTNGPMGIAGIPRPTPIDIFGLRIPFETRMHYYYLGLVFVAVVSWFFYRITTSRLGDNLIGVRENEELAKSLGIDTMKNKVFSFAVGGALAGLAGSFYAHYILFISPVTFTIGESINILVMVIFGGMSTLLGPIFGAISLTILPEFLRMAGALRLVIYGIALVCFIIWLPQGVWGSLKNWWINKKTAVKPE</sequence>
<dbReference type="EMBL" id="CP016757">
    <property type="protein sequence ID" value="ANZ43967.1"/>
    <property type="molecule type" value="Genomic_DNA"/>
</dbReference>
<evidence type="ECO:0000256" key="2">
    <source>
        <dbReference type="ARBA" id="ARBA00022475"/>
    </source>
</evidence>
<protein>
    <submittedName>
        <fullName evidence="6">Uncharacterized protein</fullName>
    </submittedName>
</protein>
<dbReference type="GO" id="GO:0005886">
    <property type="term" value="C:plasma membrane"/>
    <property type="evidence" value="ECO:0007669"/>
    <property type="project" value="UniProtKB-SubCell"/>
</dbReference>
<dbReference type="Proteomes" id="UP000093044">
    <property type="component" value="Chromosome"/>
</dbReference>
<keyword evidence="4" id="KW-1133">Transmembrane helix</keyword>
<name>A0A1B2I1Z9_9BACT</name>
<reference evidence="6" key="1">
    <citation type="submission" date="2016-08" db="EMBL/GenBank/DDBJ databases">
        <title>Complete genome of Cloacibacillus porcorum.</title>
        <authorList>
            <person name="Looft T."/>
            <person name="Bayles D.O."/>
            <person name="Alt D.P."/>
        </authorList>
    </citation>
    <scope>NUCLEOTIDE SEQUENCE [LARGE SCALE GENOMIC DNA]</scope>
    <source>
        <strain evidence="6">CL-84</strain>
    </source>
</reference>
<evidence type="ECO:0000256" key="4">
    <source>
        <dbReference type="ARBA" id="ARBA00022989"/>
    </source>
</evidence>
<evidence type="ECO:0000256" key="3">
    <source>
        <dbReference type="ARBA" id="ARBA00022692"/>
    </source>
</evidence>
<comment type="subcellular location">
    <subcellularLocation>
        <location evidence="1">Cell membrane</location>
        <topology evidence="1">Multi-pass membrane protein</topology>
    </subcellularLocation>
</comment>
<evidence type="ECO:0000313" key="7">
    <source>
        <dbReference type="Proteomes" id="UP000093044"/>
    </source>
</evidence>
<evidence type="ECO:0000313" key="6">
    <source>
        <dbReference type="EMBL" id="ANZ43967.1"/>
    </source>
</evidence>